<feature type="compositionally biased region" description="Polar residues" evidence="1">
    <location>
        <begin position="202"/>
        <end position="221"/>
    </location>
</feature>
<name>A0ABY9YZX9_9GAMM</name>
<accession>A0ABY9YZX9</accession>
<sequence length="255" mass="29171">MTVTTIQIHPLLTGNASLTAHLDIRSVYDILPDIDMSTNYFTSLDKATHFLNHAPVFLRYENGGEELLNRDCIKEQLNLDESLKSPLPQSLYVFIIEEHDLKVSTRVIRFVYAQLQILMYRKTDGNAVDLRKKAVDELANNSELNASIAREFFDENSLKMWHYKKIFAAANLKERRIRSLVKESKKDENVVIKGNKKDNKSLRSSASEKVSDSGINGTSTEGLAKKVKKEKDVLEAERKHNAEYQLSMMFEETKS</sequence>
<protein>
    <submittedName>
        <fullName evidence="2">Uncharacterized protein</fullName>
    </submittedName>
</protein>
<feature type="region of interest" description="Disordered" evidence="1">
    <location>
        <begin position="192"/>
        <end position="230"/>
    </location>
</feature>
<gene>
    <name evidence="2" type="ORF">P1P91_00300</name>
</gene>
<proteinExistence type="predicted"/>
<dbReference type="EMBL" id="CP119391">
    <property type="protein sequence ID" value="WNK20172.1"/>
    <property type="molecule type" value="Genomic_DNA"/>
</dbReference>
<evidence type="ECO:0000313" key="3">
    <source>
        <dbReference type="Proteomes" id="UP001301869"/>
    </source>
</evidence>
<evidence type="ECO:0000313" key="2">
    <source>
        <dbReference type="EMBL" id="WNK20172.1"/>
    </source>
</evidence>
<dbReference type="Proteomes" id="UP001301869">
    <property type="component" value="Chromosome"/>
</dbReference>
<dbReference type="RefSeq" id="WP_311883735.1">
    <property type="nucleotide sequence ID" value="NZ_CP119391.1"/>
</dbReference>
<evidence type="ECO:0000256" key="1">
    <source>
        <dbReference type="SAM" id="MobiDB-lite"/>
    </source>
</evidence>
<feature type="compositionally biased region" description="Basic and acidic residues" evidence="1">
    <location>
        <begin position="192"/>
        <end position="201"/>
    </location>
</feature>
<organism evidence="2 3">
    <name type="scientific">Halomonas piscis</name>
    <dbReference type="NCBI Taxonomy" id="3031727"/>
    <lineage>
        <taxon>Bacteria</taxon>
        <taxon>Pseudomonadati</taxon>
        <taxon>Pseudomonadota</taxon>
        <taxon>Gammaproteobacteria</taxon>
        <taxon>Oceanospirillales</taxon>
        <taxon>Halomonadaceae</taxon>
        <taxon>Halomonas</taxon>
    </lineage>
</organism>
<reference evidence="2 3" key="1">
    <citation type="submission" date="2023-03" db="EMBL/GenBank/DDBJ databases">
        <title>Halomonas sp. nov., isolated from Korean tranditional fermented seafood 'Jeotgal'.</title>
        <authorList>
            <person name="Kim B."/>
            <person name="Shin N.-R."/>
        </authorList>
    </citation>
    <scope>NUCLEOTIDE SEQUENCE [LARGE SCALE GENOMIC DNA]</scope>
    <source>
        <strain evidence="2 3">SG2L-4</strain>
    </source>
</reference>
<keyword evidence="3" id="KW-1185">Reference proteome</keyword>